<keyword evidence="5" id="KW-1185">Reference proteome</keyword>
<evidence type="ECO:0000256" key="2">
    <source>
        <dbReference type="ARBA" id="ARBA00023315"/>
    </source>
</evidence>
<dbReference type="CDD" id="cd04301">
    <property type="entry name" value="NAT_SF"/>
    <property type="match status" value="1"/>
</dbReference>
<evidence type="ECO:0000313" key="4">
    <source>
        <dbReference type="EMBL" id="EJN94093.1"/>
    </source>
</evidence>
<dbReference type="SUPFAM" id="SSF55729">
    <property type="entry name" value="Acyl-CoA N-acyltransferases (Nat)"/>
    <property type="match status" value="1"/>
</dbReference>
<dbReference type="EMBL" id="AJTZ01000005">
    <property type="protein sequence ID" value="EJN94093.1"/>
    <property type="molecule type" value="Genomic_DNA"/>
</dbReference>
<dbReference type="Gene3D" id="3.40.630.30">
    <property type="match status" value="1"/>
</dbReference>
<protein>
    <submittedName>
        <fullName evidence="4">Acetyltransferase</fullName>
    </submittedName>
</protein>
<dbReference type="PANTHER" id="PTHR43877:SF2">
    <property type="entry name" value="AMINOALKYLPHOSPHONATE N-ACETYLTRANSFERASE-RELATED"/>
    <property type="match status" value="1"/>
</dbReference>
<sequence>MPIRLAQITDIPDLQKLLNQIFQVHQRVRPDLFQDTEQGSKYSEEELKDLLQDASKPIFVYVDDKGRVLGHLFLIIKASKEPSVSKPLKTLFIDDLCVSEEVRGQKIGQKLFDFALKYAKELGCYDLTLNVWNDNEGALAFYERQGLKARETKMEKIL</sequence>
<comment type="caution">
    <text evidence="4">The sequence shown here is derived from an EMBL/GenBank/DDBJ whole genome shotgun (WGS) entry which is preliminary data.</text>
</comment>
<dbReference type="InterPro" id="IPR000182">
    <property type="entry name" value="GNAT_dom"/>
</dbReference>
<dbReference type="InterPro" id="IPR050832">
    <property type="entry name" value="Bact_Acetyltransf"/>
</dbReference>
<dbReference type="Pfam" id="PF00583">
    <property type="entry name" value="Acetyltransf_1"/>
    <property type="match status" value="1"/>
</dbReference>
<evidence type="ECO:0000256" key="1">
    <source>
        <dbReference type="ARBA" id="ARBA00022679"/>
    </source>
</evidence>
<evidence type="ECO:0000259" key="3">
    <source>
        <dbReference type="PROSITE" id="PS51186"/>
    </source>
</evidence>
<dbReference type="PANTHER" id="PTHR43877">
    <property type="entry name" value="AMINOALKYLPHOSPHONATE N-ACETYLTRANSFERASE-RELATED-RELATED"/>
    <property type="match status" value="1"/>
</dbReference>
<dbReference type="InterPro" id="IPR016181">
    <property type="entry name" value="Acyl_CoA_acyltransferase"/>
</dbReference>
<feature type="domain" description="N-acetyltransferase" evidence="3">
    <location>
        <begin position="1"/>
        <end position="158"/>
    </location>
</feature>
<evidence type="ECO:0000313" key="5">
    <source>
        <dbReference type="Proteomes" id="UP000007815"/>
    </source>
</evidence>
<proteinExistence type="predicted"/>
<accession>A0ABN0GUH8</accession>
<gene>
    <name evidence="4" type="ORF">SRA_06136</name>
</gene>
<dbReference type="RefSeq" id="WP_003088670.1">
    <property type="nucleotide sequence ID" value="NZ_AJTZ01000005.1"/>
</dbReference>
<dbReference type="Proteomes" id="UP000007815">
    <property type="component" value="Unassembled WGS sequence"/>
</dbReference>
<keyword evidence="1" id="KW-0808">Transferase</keyword>
<name>A0ABN0GUH8_STRRT</name>
<keyword evidence="2" id="KW-0012">Acyltransferase</keyword>
<reference evidence="4 5" key="1">
    <citation type="submission" date="2009-12" db="EMBL/GenBank/DDBJ databases">
        <authorList>
            <person name="Lefebure T."/>
            <person name="Cornejo O.E."/>
            <person name="Pavinski Bitar P.D."/>
            <person name="Lang P."/>
            <person name="Stanhope M.J."/>
        </authorList>
    </citation>
    <scope>NUCLEOTIDE SEQUENCE [LARGE SCALE GENOMIC DNA]</scope>
    <source>
        <strain evidence="4 5">FA-1</strain>
    </source>
</reference>
<dbReference type="PROSITE" id="PS51186">
    <property type="entry name" value="GNAT"/>
    <property type="match status" value="1"/>
</dbReference>
<organism evidence="4 5">
    <name type="scientific">Streptococcus ratti FA-1 = DSM 20564</name>
    <dbReference type="NCBI Taxonomy" id="699248"/>
    <lineage>
        <taxon>Bacteria</taxon>
        <taxon>Bacillati</taxon>
        <taxon>Bacillota</taxon>
        <taxon>Bacilli</taxon>
        <taxon>Lactobacillales</taxon>
        <taxon>Streptococcaceae</taxon>
        <taxon>Streptococcus</taxon>
    </lineage>
</organism>